<evidence type="ECO:0000256" key="11">
    <source>
        <dbReference type="ARBA" id="ARBA00022801"/>
    </source>
</evidence>
<evidence type="ECO:0000256" key="9">
    <source>
        <dbReference type="ARBA" id="ARBA00022490"/>
    </source>
</evidence>
<dbReference type="PANTHER" id="PTHR10907:SF66">
    <property type="entry name" value="MIP34848P1-RELATED"/>
    <property type="match status" value="1"/>
</dbReference>
<evidence type="ECO:0000256" key="1">
    <source>
        <dbReference type="ARBA" id="ARBA00001589"/>
    </source>
</evidence>
<keyword evidence="15" id="KW-0862">Zinc</keyword>
<dbReference type="SUPFAM" id="SSF63829">
    <property type="entry name" value="Calcium-dependent phosphotriesterase"/>
    <property type="match status" value="1"/>
</dbReference>
<dbReference type="AlphaFoldDB" id="A0A1B6J451"/>
<dbReference type="GO" id="GO:0005509">
    <property type="term" value="F:calcium ion binding"/>
    <property type="evidence" value="ECO:0007669"/>
    <property type="project" value="InterPro"/>
</dbReference>
<evidence type="ECO:0000256" key="2">
    <source>
        <dbReference type="ARBA" id="ARBA00001913"/>
    </source>
</evidence>
<comment type="cofactor">
    <cofactor evidence="15">
        <name>Zn(2+)</name>
        <dbReference type="ChEBI" id="CHEBI:29105"/>
    </cofactor>
    <text evidence="15">Binds 1 divalent metal cation per subunit.</text>
</comment>
<evidence type="ECO:0000256" key="3">
    <source>
        <dbReference type="ARBA" id="ARBA00001936"/>
    </source>
</evidence>
<dbReference type="InterPro" id="IPR013658">
    <property type="entry name" value="SGL"/>
</dbReference>
<dbReference type="PRINTS" id="PR01791">
    <property type="entry name" value="REGUCALCIN"/>
</dbReference>
<name>A0A1B6J451_9HEMI</name>
<dbReference type="GO" id="GO:0005737">
    <property type="term" value="C:cytoplasm"/>
    <property type="evidence" value="ECO:0007669"/>
    <property type="project" value="UniProtKB-SubCell"/>
</dbReference>
<keyword evidence="16" id="KW-0472">Membrane</keyword>
<comment type="catalytic activity">
    <reaction evidence="1">
        <text>D-glucono-1,5-lactone + H2O = D-gluconate + H(+)</text>
        <dbReference type="Rhea" id="RHEA:10440"/>
        <dbReference type="ChEBI" id="CHEBI:15377"/>
        <dbReference type="ChEBI" id="CHEBI:15378"/>
        <dbReference type="ChEBI" id="CHEBI:16217"/>
        <dbReference type="ChEBI" id="CHEBI:18391"/>
        <dbReference type="EC" id="3.1.1.17"/>
    </reaction>
</comment>
<protein>
    <recommendedName>
        <fullName evidence="8">Regucalcin</fullName>
        <ecNumber evidence="7">3.1.1.17</ecNumber>
    </recommendedName>
    <alternativeName>
        <fullName evidence="13">Gluconolactonase</fullName>
    </alternativeName>
</protein>
<comment type="cofactor">
    <cofactor evidence="2">
        <name>Ca(2+)</name>
        <dbReference type="ChEBI" id="CHEBI:29108"/>
    </cofactor>
</comment>
<dbReference type="InterPro" id="IPR011042">
    <property type="entry name" value="6-blade_b-propeller_TolB-like"/>
</dbReference>
<feature type="active site" description="Proton donor/acceptor" evidence="14">
    <location>
        <position position="241"/>
    </location>
</feature>
<dbReference type="GO" id="GO:0030234">
    <property type="term" value="F:enzyme regulator activity"/>
    <property type="evidence" value="ECO:0007669"/>
    <property type="project" value="InterPro"/>
</dbReference>
<proteinExistence type="inferred from homology"/>
<comment type="cofactor">
    <cofactor evidence="4">
        <name>Mg(2+)</name>
        <dbReference type="ChEBI" id="CHEBI:18420"/>
    </cofactor>
</comment>
<dbReference type="InterPro" id="IPR008367">
    <property type="entry name" value="Regucalcin"/>
</dbReference>
<feature type="binding site" evidence="15">
    <location>
        <position position="189"/>
    </location>
    <ligand>
        <name>a divalent metal cation</name>
        <dbReference type="ChEBI" id="CHEBI:60240"/>
    </ligand>
</feature>
<feature type="binding site" evidence="15">
    <location>
        <position position="241"/>
    </location>
    <ligand>
        <name>a divalent metal cation</name>
        <dbReference type="ChEBI" id="CHEBI:60240"/>
    </ligand>
</feature>
<dbReference type="InterPro" id="IPR005511">
    <property type="entry name" value="SMP-30"/>
</dbReference>
<keyword evidence="16" id="KW-0812">Transmembrane</keyword>
<feature type="binding site" evidence="15">
    <location>
        <position position="134"/>
    </location>
    <ligand>
        <name>substrate</name>
    </ligand>
</feature>
<evidence type="ECO:0000313" key="18">
    <source>
        <dbReference type="EMBL" id="JAS93954.1"/>
    </source>
</evidence>
<evidence type="ECO:0000256" key="15">
    <source>
        <dbReference type="PIRSR" id="PIRSR605511-2"/>
    </source>
</evidence>
<reference evidence="18" key="1">
    <citation type="submission" date="2015-11" db="EMBL/GenBank/DDBJ databases">
        <title>De novo transcriptome assembly of four potential Pierce s Disease insect vectors from Arizona vineyards.</title>
        <authorList>
            <person name="Tassone E.E."/>
        </authorList>
    </citation>
    <scope>NUCLEOTIDE SEQUENCE</scope>
</reference>
<keyword evidence="12" id="KW-0106">Calcium</keyword>
<dbReference type="PRINTS" id="PR01790">
    <property type="entry name" value="SMP30FAMILY"/>
</dbReference>
<gene>
    <name evidence="18" type="ORF">g.20329</name>
</gene>
<accession>A0A1B6J451</accession>
<evidence type="ECO:0000256" key="6">
    <source>
        <dbReference type="ARBA" id="ARBA00008853"/>
    </source>
</evidence>
<evidence type="ECO:0000259" key="17">
    <source>
        <dbReference type="Pfam" id="PF08450"/>
    </source>
</evidence>
<evidence type="ECO:0000256" key="7">
    <source>
        <dbReference type="ARBA" id="ARBA00013227"/>
    </source>
</evidence>
<feature type="binding site" evidence="15">
    <location>
        <position position="136"/>
    </location>
    <ligand>
        <name>substrate</name>
    </ligand>
</feature>
<evidence type="ECO:0000256" key="10">
    <source>
        <dbReference type="ARBA" id="ARBA00022723"/>
    </source>
</evidence>
<keyword evidence="10 15" id="KW-0479">Metal-binding</keyword>
<evidence type="ECO:0000256" key="5">
    <source>
        <dbReference type="ARBA" id="ARBA00004496"/>
    </source>
</evidence>
<dbReference type="EMBL" id="GECU01013752">
    <property type="protein sequence ID" value="JAS93954.1"/>
    <property type="molecule type" value="Transcribed_RNA"/>
</dbReference>
<evidence type="ECO:0000256" key="8">
    <source>
        <dbReference type="ARBA" id="ARBA00016808"/>
    </source>
</evidence>
<evidence type="ECO:0000256" key="4">
    <source>
        <dbReference type="ARBA" id="ARBA00001946"/>
    </source>
</evidence>
<evidence type="ECO:0000256" key="16">
    <source>
        <dbReference type="SAM" id="Phobius"/>
    </source>
</evidence>
<dbReference type="GO" id="GO:0004341">
    <property type="term" value="F:gluconolactonase activity"/>
    <property type="evidence" value="ECO:0007669"/>
    <property type="project" value="UniProtKB-EC"/>
</dbReference>
<feature type="binding site" evidence="15">
    <location>
        <position position="41"/>
    </location>
    <ligand>
        <name>a divalent metal cation</name>
        <dbReference type="ChEBI" id="CHEBI:60240"/>
    </ligand>
</feature>
<dbReference type="Gene3D" id="2.120.10.30">
    <property type="entry name" value="TolB, C-terminal domain"/>
    <property type="match status" value="1"/>
</dbReference>
<organism evidence="18">
    <name type="scientific">Homalodisca liturata</name>
    <dbReference type="NCBI Taxonomy" id="320908"/>
    <lineage>
        <taxon>Eukaryota</taxon>
        <taxon>Metazoa</taxon>
        <taxon>Ecdysozoa</taxon>
        <taxon>Arthropoda</taxon>
        <taxon>Hexapoda</taxon>
        <taxon>Insecta</taxon>
        <taxon>Pterygota</taxon>
        <taxon>Neoptera</taxon>
        <taxon>Paraneoptera</taxon>
        <taxon>Hemiptera</taxon>
        <taxon>Auchenorrhyncha</taxon>
        <taxon>Membracoidea</taxon>
        <taxon>Cicadellidae</taxon>
        <taxon>Cicadellinae</taxon>
        <taxon>Proconiini</taxon>
        <taxon>Homalodisca</taxon>
    </lineage>
</organism>
<comment type="cofactor">
    <cofactor evidence="3">
        <name>Mn(2+)</name>
        <dbReference type="ChEBI" id="CHEBI:29035"/>
    </cofactor>
</comment>
<dbReference type="Pfam" id="PF08450">
    <property type="entry name" value="SGL"/>
    <property type="match status" value="1"/>
</dbReference>
<dbReference type="EC" id="3.1.1.17" evidence="7"/>
<keyword evidence="9" id="KW-0963">Cytoplasm</keyword>
<evidence type="ECO:0000256" key="14">
    <source>
        <dbReference type="PIRSR" id="PIRSR605511-1"/>
    </source>
</evidence>
<comment type="subcellular location">
    <subcellularLocation>
        <location evidence="5">Cytoplasm</location>
    </subcellularLocation>
</comment>
<evidence type="ECO:0000256" key="13">
    <source>
        <dbReference type="ARBA" id="ARBA00032464"/>
    </source>
</evidence>
<keyword evidence="11" id="KW-0378">Hydrolase</keyword>
<feature type="transmembrane region" description="Helical" evidence="16">
    <location>
        <begin position="7"/>
        <end position="23"/>
    </location>
</feature>
<sequence>MYPIIPLLILSLISVILFVLWMFNSDMVTIEEVGRPVGLGEGPYWDEESQTLYFIDLFNHEIHNYNPKTKEHHSVNVETEGKPVTLVVKVKNEKNKFVISVKNHLAVVNWDGISSKPLNPEHLVDIESSNATTRLNDGKCDPSNRLWAGTMGPLIKGTHDQFEEEKGAFYIIHKNLTVTKQLSKIGISNGLAWSLDKKKFYFIDSLKRRVDSYDYDDASGAISNEKTVFCLKKNNIEGLPDGMTIDAEGMLWVAVYGGACVLRINPNSGELLHTLKIPSLQTTSVAFGGPNLEDLYVTSAKVGFTEEMEKQYPFAGHTFRVTGLGVKGTPSLPMQL</sequence>
<dbReference type="GO" id="GO:0019853">
    <property type="term" value="P:L-ascorbic acid biosynthetic process"/>
    <property type="evidence" value="ECO:0007669"/>
    <property type="project" value="TreeGrafter"/>
</dbReference>
<feature type="domain" description="SMP-30/Gluconolactonase/LRE-like region" evidence="17">
    <location>
        <begin position="39"/>
        <end position="300"/>
    </location>
</feature>
<comment type="similarity">
    <text evidence="6">Belongs to the SMP-30/CGR1 family.</text>
</comment>
<dbReference type="PANTHER" id="PTHR10907">
    <property type="entry name" value="REGUCALCIN"/>
    <property type="match status" value="1"/>
</dbReference>
<dbReference type="FunFam" id="2.120.10.30:FF:000027">
    <property type="entry name" value="Regucalcin homologue"/>
    <property type="match status" value="1"/>
</dbReference>
<evidence type="ECO:0000256" key="12">
    <source>
        <dbReference type="ARBA" id="ARBA00022837"/>
    </source>
</evidence>
<keyword evidence="16" id="KW-1133">Transmembrane helix</keyword>